<keyword evidence="2" id="KW-0812">Transmembrane</keyword>
<dbReference type="RefSeq" id="WP_145819764.1">
    <property type="nucleotide sequence ID" value="NZ_AP023438.1"/>
</dbReference>
<comment type="caution">
    <text evidence="3">The sequence shown here is derived from an EMBL/GenBank/DDBJ whole genome shotgun (WGS) entry which is preliminary data.</text>
</comment>
<proteinExistence type="predicted"/>
<protein>
    <submittedName>
        <fullName evidence="3">Uncharacterized protein</fullName>
    </submittedName>
</protein>
<keyword evidence="2" id="KW-1133">Transmembrane helix</keyword>
<feature type="transmembrane region" description="Helical" evidence="2">
    <location>
        <begin position="12"/>
        <end position="32"/>
    </location>
</feature>
<reference evidence="3 4" key="1">
    <citation type="submission" date="2019-07" db="EMBL/GenBank/DDBJ databases">
        <title>R&amp;d 2014.</title>
        <authorList>
            <person name="Klenk H.-P."/>
        </authorList>
    </citation>
    <scope>NUCLEOTIDE SEQUENCE [LARGE SCALE GENOMIC DNA]</scope>
    <source>
        <strain evidence="3 4">DSM 43912</strain>
    </source>
</reference>
<feature type="region of interest" description="Disordered" evidence="1">
    <location>
        <begin position="60"/>
        <end position="80"/>
    </location>
</feature>
<dbReference type="AlphaFoldDB" id="A0A562WLT7"/>
<feature type="transmembrane region" description="Helical" evidence="2">
    <location>
        <begin position="38"/>
        <end position="57"/>
    </location>
</feature>
<organism evidence="3 4">
    <name type="scientific">Micromonospora sagamiensis</name>
    <dbReference type="NCBI Taxonomy" id="47875"/>
    <lineage>
        <taxon>Bacteria</taxon>
        <taxon>Bacillati</taxon>
        <taxon>Actinomycetota</taxon>
        <taxon>Actinomycetes</taxon>
        <taxon>Micromonosporales</taxon>
        <taxon>Micromonosporaceae</taxon>
        <taxon>Micromonospora</taxon>
    </lineage>
</organism>
<gene>
    <name evidence="3" type="ORF">JD81_04712</name>
</gene>
<keyword evidence="2" id="KW-0472">Membrane</keyword>
<dbReference type="Proteomes" id="UP000319728">
    <property type="component" value="Unassembled WGS sequence"/>
</dbReference>
<sequence length="109" mass="11118">MPRRSAGWMWAGRLVAGLAVLGLVGYLIVVGLDRADKIGSAVGVVIAILGLVAPYLLPPRRQPPTEGTAPAPAGKAPAAADGAVHLHDARGVQVNLGGSNTQHNTFGPR</sequence>
<evidence type="ECO:0000256" key="1">
    <source>
        <dbReference type="SAM" id="MobiDB-lite"/>
    </source>
</evidence>
<name>A0A562WLT7_9ACTN</name>
<evidence type="ECO:0000313" key="3">
    <source>
        <dbReference type="EMBL" id="TWJ31158.1"/>
    </source>
</evidence>
<dbReference type="EMBL" id="VLLP01000001">
    <property type="protein sequence ID" value="TWJ31158.1"/>
    <property type="molecule type" value="Genomic_DNA"/>
</dbReference>
<accession>A0A562WLT7</accession>
<evidence type="ECO:0000313" key="4">
    <source>
        <dbReference type="Proteomes" id="UP000319728"/>
    </source>
</evidence>
<feature type="compositionally biased region" description="Low complexity" evidence="1">
    <location>
        <begin position="64"/>
        <end position="80"/>
    </location>
</feature>
<evidence type="ECO:0000256" key="2">
    <source>
        <dbReference type="SAM" id="Phobius"/>
    </source>
</evidence>
<keyword evidence="4" id="KW-1185">Reference proteome</keyword>